<dbReference type="InterPro" id="IPR029058">
    <property type="entry name" value="AB_hydrolase_fold"/>
</dbReference>
<dbReference type="RefSeq" id="WP_092194729.1">
    <property type="nucleotide sequence ID" value="NZ_FOTO01000031.1"/>
</dbReference>
<dbReference type="Pfam" id="PF02450">
    <property type="entry name" value="LCAT"/>
    <property type="match status" value="1"/>
</dbReference>
<dbReference type="SUPFAM" id="SSF53474">
    <property type="entry name" value="alpha/beta-Hydrolases"/>
    <property type="match status" value="1"/>
</dbReference>
<dbReference type="InterPro" id="IPR003386">
    <property type="entry name" value="LACT/PDAT_acylTrfase"/>
</dbReference>
<protein>
    <submittedName>
        <fullName evidence="1">Lecithin:cholesterol acyltransferase</fullName>
    </submittedName>
</protein>
<evidence type="ECO:0000313" key="2">
    <source>
        <dbReference type="Proteomes" id="UP000199581"/>
    </source>
</evidence>
<keyword evidence="2" id="KW-1185">Reference proteome</keyword>
<keyword evidence="1" id="KW-0808">Transferase</keyword>
<name>A0A8G2FG67_DESNO</name>
<dbReference type="GO" id="GO:0008374">
    <property type="term" value="F:O-acyltransferase activity"/>
    <property type="evidence" value="ECO:0007669"/>
    <property type="project" value="InterPro"/>
</dbReference>
<proteinExistence type="predicted"/>
<organism evidence="1 2">
    <name type="scientific">Desulfomicrobium norvegicum (strain DSM 1741 / NCIMB 8310)</name>
    <name type="common">Desulfovibrio baculatus (strain Norway 4)</name>
    <name type="synonym">Desulfovibrio desulfuricans (strain Norway 4)</name>
    <dbReference type="NCBI Taxonomy" id="52561"/>
    <lineage>
        <taxon>Bacteria</taxon>
        <taxon>Pseudomonadati</taxon>
        <taxon>Thermodesulfobacteriota</taxon>
        <taxon>Desulfovibrionia</taxon>
        <taxon>Desulfovibrionales</taxon>
        <taxon>Desulfomicrobiaceae</taxon>
        <taxon>Desulfomicrobium</taxon>
    </lineage>
</organism>
<sequence>MKKMVRIKRAKDEYVSPRIHEKTPQEMFKPRVASNCEVNRTHIFRVKRQTVAIVVVPGVMASRLSNLDDEPVWDPDTLKFMVKSYFLCVPEKRYNLLFKNGRKVMAQGDPKILKEYPKAEDRGWTGLAWDFFGKLLGGLHDWKTPLKVFLDLPVYAFGFDWVDSCRNSGKALQEFIMGIKADKVIIISHSMGGLVTRYALAGEGGEAVARKVLGVVHGAQPVHGAPDAYHRAIAGTGAEGLLGRVVSEVLGPSGPHMTAIMPHAPGVLQLLPNQFYRNNRGDQAWLHIQDLDDPEMFTSYPKNDPYEEIYAKSHHKDYWGLIHGEWFQPHAEDGETIEKALGQDNSAECQPETSESIACNLKKRLIHAKEVHSLIGPYSHPRTIQLFSNGEHTTITEVCWLARDITQHVLDAQIERYSREDKPQRYLKDLSCVPDFNRFGKYGEVRWRDADGALGNVVPGNALLFKLQKRIREQGLRLYLLRMTAAGEEVSGLTDDPLRHQGDGTVPLSSATAMDPEVDDWGKNLHLLPIWFGPNGECRLCTGQVNHEVHASFFVDKKGDALAAVKRVVHNLCIGWLKGEFT</sequence>
<accession>A0A8G2FG67</accession>
<dbReference type="AlphaFoldDB" id="A0A8G2FG67"/>
<gene>
    <name evidence="1" type="ORF">SAMN05421830_1314</name>
</gene>
<dbReference type="GO" id="GO:0006629">
    <property type="term" value="P:lipid metabolic process"/>
    <property type="evidence" value="ECO:0007669"/>
    <property type="project" value="InterPro"/>
</dbReference>
<keyword evidence="1" id="KW-0012">Acyltransferase</keyword>
<comment type="caution">
    <text evidence="1">The sequence shown here is derived from an EMBL/GenBank/DDBJ whole genome shotgun (WGS) entry which is preliminary data.</text>
</comment>
<dbReference type="Proteomes" id="UP000199581">
    <property type="component" value="Unassembled WGS sequence"/>
</dbReference>
<reference evidence="1 2" key="1">
    <citation type="submission" date="2016-10" db="EMBL/GenBank/DDBJ databases">
        <authorList>
            <person name="Varghese N."/>
            <person name="Submissions S."/>
        </authorList>
    </citation>
    <scope>NUCLEOTIDE SEQUENCE [LARGE SCALE GENOMIC DNA]</scope>
    <source>
        <strain evidence="1 2">DSM 1741</strain>
    </source>
</reference>
<evidence type="ECO:0000313" key="1">
    <source>
        <dbReference type="EMBL" id="SFM25029.1"/>
    </source>
</evidence>
<dbReference type="OrthoDB" id="9814331at2"/>
<dbReference type="EMBL" id="FOTO01000031">
    <property type="protein sequence ID" value="SFM25029.1"/>
    <property type="molecule type" value="Genomic_DNA"/>
</dbReference>
<dbReference type="Gene3D" id="3.40.50.1820">
    <property type="entry name" value="alpha/beta hydrolase"/>
    <property type="match status" value="1"/>
</dbReference>